<sequence length="297" mass="31483">MKISRVALAVPAVLLVAACGASGSDTMTPASAPDAAPADTQRGSGAADAPETANLFDTAGAKDADAIVAQTKAIISKGQISLHAKDVDKARFDLRKLLDGLDGTIANEESTADDDGDTERIRLELRVPSARFDEAMDSLTELGTLVDRKRTSEDVTTQVIDNNARVRSQKLSLERIRALLAQAKTLNQVISIEEQLSQRQAELDSLEQQQKYLADQTSLATIGLYLSRPDDEAAGDDEDDTFLSGLKNGWEHLGSATSAVLTGLGTVLPFAAVLALVVLVGRALSGRWTRARGRSAA</sequence>
<evidence type="ECO:0000256" key="2">
    <source>
        <dbReference type="SAM" id="Phobius"/>
    </source>
</evidence>
<evidence type="ECO:0000256" key="1">
    <source>
        <dbReference type="SAM" id="MobiDB-lite"/>
    </source>
</evidence>
<evidence type="ECO:0000256" key="3">
    <source>
        <dbReference type="SAM" id="SignalP"/>
    </source>
</evidence>
<proteinExistence type="predicted"/>
<protein>
    <submittedName>
        <fullName evidence="5">DUF4349 domain-containing protein</fullName>
    </submittedName>
</protein>
<dbReference type="AlphaFoldDB" id="A0A3N0CL65"/>
<evidence type="ECO:0000259" key="4">
    <source>
        <dbReference type="Pfam" id="PF14257"/>
    </source>
</evidence>
<accession>A0A3N0CL65</accession>
<dbReference type="Pfam" id="PF14257">
    <property type="entry name" value="DUF4349"/>
    <property type="match status" value="1"/>
</dbReference>
<feature type="compositionally biased region" description="Low complexity" evidence="1">
    <location>
        <begin position="25"/>
        <end position="40"/>
    </location>
</feature>
<dbReference type="EMBL" id="RJSE01000005">
    <property type="protein sequence ID" value="RNL64188.1"/>
    <property type="molecule type" value="Genomic_DNA"/>
</dbReference>
<dbReference type="Proteomes" id="UP000267128">
    <property type="component" value="Unassembled WGS sequence"/>
</dbReference>
<dbReference type="OrthoDB" id="186919at2"/>
<feature type="signal peptide" evidence="3">
    <location>
        <begin position="1"/>
        <end position="23"/>
    </location>
</feature>
<feature type="region of interest" description="Disordered" evidence="1">
    <location>
        <begin position="25"/>
        <end position="49"/>
    </location>
</feature>
<organism evidence="5 6">
    <name type="scientific">Nocardioides marmoriginsengisoli</name>
    <dbReference type="NCBI Taxonomy" id="661483"/>
    <lineage>
        <taxon>Bacteria</taxon>
        <taxon>Bacillati</taxon>
        <taxon>Actinomycetota</taxon>
        <taxon>Actinomycetes</taxon>
        <taxon>Propionibacteriales</taxon>
        <taxon>Nocardioidaceae</taxon>
        <taxon>Nocardioides</taxon>
    </lineage>
</organism>
<keyword evidence="2" id="KW-0472">Membrane</keyword>
<feature type="chain" id="PRO_5018061573" evidence="3">
    <location>
        <begin position="24"/>
        <end position="297"/>
    </location>
</feature>
<comment type="caution">
    <text evidence="5">The sequence shown here is derived from an EMBL/GenBank/DDBJ whole genome shotgun (WGS) entry which is preliminary data.</text>
</comment>
<dbReference type="PROSITE" id="PS51257">
    <property type="entry name" value="PROKAR_LIPOPROTEIN"/>
    <property type="match status" value="1"/>
</dbReference>
<evidence type="ECO:0000313" key="5">
    <source>
        <dbReference type="EMBL" id="RNL64188.1"/>
    </source>
</evidence>
<keyword evidence="2" id="KW-0812">Transmembrane</keyword>
<name>A0A3N0CL65_9ACTN</name>
<keyword evidence="3" id="KW-0732">Signal</keyword>
<keyword evidence="6" id="KW-1185">Reference proteome</keyword>
<dbReference type="RefSeq" id="WP_123226764.1">
    <property type="nucleotide sequence ID" value="NZ_RJSE01000005.1"/>
</dbReference>
<reference evidence="5 6" key="1">
    <citation type="submission" date="2018-11" db="EMBL/GenBank/DDBJ databases">
        <authorList>
            <person name="Li F."/>
        </authorList>
    </citation>
    <scope>NUCLEOTIDE SEQUENCE [LARGE SCALE GENOMIC DNA]</scope>
    <source>
        <strain evidence="5 6">Gsoil 097</strain>
    </source>
</reference>
<feature type="domain" description="DUF4349" evidence="4">
    <location>
        <begin position="73"/>
        <end position="281"/>
    </location>
</feature>
<evidence type="ECO:0000313" key="6">
    <source>
        <dbReference type="Proteomes" id="UP000267128"/>
    </source>
</evidence>
<gene>
    <name evidence="5" type="ORF">EFK50_06550</name>
</gene>
<keyword evidence="2" id="KW-1133">Transmembrane helix</keyword>
<dbReference type="InterPro" id="IPR025645">
    <property type="entry name" value="DUF4349"/>
</dbReference>
<feature type="transmembrane region" description="Helical" evidence="2">
    <location>
        <begin position="260"/>
        <end position="284"/>
    </location>
</feature>